<proteinExistence type="predicted"/>
<dbReference type="Proteomes" id="UP001629244">
    <property type="component" value="Unassembled WGS sequence"/>
</dbReference>
<evidence type="ECO:0000313" key="1">
    <source>
        <dbReference type="EMBL" id="MFL9841472.1"/>
    </source>
</evidence>
<name>A0ABW8YPB0_9SPHN</name>
<sequence>MAHKFAAVLATDNRTATRRARQAKALREIAEARDYVGKPLSDNELAERFRDHIAELDKALAQASGVRAMVKTLESWRDALPTRLPKGFGIWKGVDYDFEGLGASSKLWRDKDANCCPSGGDALIDFAIEGRSLVLKDVRVDIVERWRPRRTD</sequence>
<evidence type="ECO:0000313" key="2">
    <source>
        <dbReference type="Proteomes" id="UP001629244"/>
    </source>
</evidence>
<organism evidence="1 2">
    <name type="scientific">Sphingomonas plantiphila</name>
    <dbReference type="NCBI Taxonomy" id="3163295"/>
    <lineage>
        <taxon>Bacteria</taxon>
        <taxon>Pseudomonadati</taxon>
        <taxon>Pseudomonadota</taxon>
        <taxon>Alphaproteobacteria</taxon>
        <taxon>Sphingomonadales</taxon>
        <taxon>Sphingomonadaceae</taxon>
        <taxon>Sphingomonas</taxon>
    </lineage>
</organism>
<accession>A0ABW8YPB0</accession>
<gene>
    <name evidence="1" type="ORF">ABS767_10900</name>
</gene>
<dbReference type="RefSeq" id="WP_408078372.1">
    <property type="nucleotide sequence ID" value="NZ_JBELQC010000001.1"/>
</dbReference>
<comment type="caution">
    <text evidence="1">The sequence shown here is derived from an EMBL/GenBank/DDBJ whole genome shotgun (WGS) entry which is preliminary data.</text>
</comment>
<protein>
    <submittedName>
        <fullName evidence="1">Uncharacterized protein</fullName>
    </submittedName>
</protein>
<dbReference type="EMBL" id="JBELQC010000001">
    <property type="protein sequence ID" value="MFL9841472.1"/>
    <property type="molecule type" value="Genomic_DNA"/>
</dbReference>
<keyword evidence="2" id="KW-1185">Reference proteome</keyword>
<reference evidence="1 2" key="1">
    <citation type="submission" date="2024-06" db="EMBL/GenBank/DDBJ databases">
        <authorList>
            <person name="Kaempfer P."/>
            <person name="Viver T."/>
        </authorList>
    </citation>
    <scope>NUCLEOTIDE SEQUENCE [LARGE SCALE GENOMIC DNA]</scope>
    <source>
        <strain evidence="1 2">ST-64</strain>
    </source>
</reference>